<proteinExistence type="predicted"/>
<dbReference type="Gene3D" id="2.60.120.260">
    <property type="entry name" value="Galactose-binding domain-like"/>
    <property type="match status" value="1"/>
</dbReference>
<protein>
    <submittedName>
        <fullName evidence="1">Uncharacterized protein</fullName>
    </submittedName>
</protein>
<gene>
    <name evidence="1" type="ORF">E2R54_01865</name>
</gene>
<reference evidence="1 2" key="1">
    <citation type="submission" date="2019-03" db="EMBL/GenBank/DDBJ databases">
        <title>Genome Sequencing and Assembly of Various Microbes Isolated from Partially Reclaimed Soil and Acid Mine Drainage (AMD) Site.</title>
        <authorList>
            <person name="Steinbock B."/>
            <person name="Bechtold R."/>
            <person name="Sevigny J.L."/>
            <person name="Thomas D."/>
            <person name="Cuthill L.R."/>
            <person name="Aveiro Johannsen E.J."/>
            <person name="Thomas K."/>
            <person name="Ghosh A."/>
        </authorList>
    </citation>
    <scope>NUCLEOTIDE SEQUENCE [LARGE SCALE GENOMIC DNA]</scope>
    <source>
        <strain evidence="1 2">F-B2</strain>
    </source>
</reference>
<accession>A0A4R5YJU3</accession>
<comment type="caution">
    <text evidence="1">The sequence shown here is derived from an EMBL/GenBank/DDBJ whole genome shotgun (WGS) entry which is preliminary data.</text>
</comment>
<evidence type="ECO:0000313" key="1">
    <source>
        <dbReference type="EMBL" id="TDL45239.1"/>
    </source>
</evidence>
<organism evidence="1 2">
    <name type="scientific">Microbacterium oleivorans</name>
    <dbReference type="NCBI Taxonomy" id="273677"/>
    <lineage>
        <taxon>Bacteria</taxon>
        <taxon>Bacillati</taxon>
        <taxon>Actinomycetota</taxon>
        <taxon>Actinomycetes</taxon>
        <taxon>Micrococcales</taxon>
        <taxon>Microbacteriaceae</taxon>
        <taxon>Microbacterium</taxon>
    </lineage>
</organism>
<sequence>MKYANAEVQGNHAYNPQVVDRRLQLTEAGASRVEEGYFRYTYSWNSFWERTIPVRLATSVGALTFGNDGAYAPDVDYVVIAPVRVGQVVTAAG</sequence>
<name>A0A4R5YJU3_9MICO</name>
<dbReference type="RefSeq" id="WP_133398475.1">
    <property type="nucleotide sequence ID" value="NZ_SMZX01000001.1"/>
</dbReference>
<dbReference type="EMBL" id="SMZX01000001">
    <property type="protein sequence ID" value="TDL45239.1"/>
    <property type="molecule type" value="Genomic_DNA"/>
</dbReference>
<evidence type="ECO:0000313" key="2">
    <source>
        <dbReference type="Proteomes" id="UP000295633"/>
    </source>
</evidence>
<dbReference type="AlphaFoldDB" id="A0A4R5YJU3"/>
<dbReference type="Proteomes" id="UP000295633">
    <property type="component" value="Unassembled WGS sequence"/>
</dbReference>